<reference evidence="7" key="1">
    <citation type="journal article" date="2019" name="Int. J. Syst. Evol. Microbiol.">
        <title>The Global Catalogue of Microorganisms (GCM) 10K type strain sequencing project: providing services to taxonomists for standard genome sequencing and annotation.</title>
        <authorList>
            <consortium name="The Broad Institute Genomics Platform"/>
            <consortium name="The Broad Institute Genome Sequencing Center for Infectious Disease"/>
            <person name="Wu L."/>
            <person name="Ma J."/>
        </authorList>
    </citation>
    <scope>NUCLEOTIDE SEQUENCE [LARGE SCALE GENOMIC DNA]</scope>
    <source>
        <strain evidence="7">CCUG 56608</strain>
    </source>
</reference>
<proteinExistence type="inferred from homology"/>
<dbReference type="RefSeq" id="WP_379592912.1">
    <property type="nucleotide sequence ID" value="NZ_JBHTKK010000017.1"/>
</dbReference>
<comment type="caution">
    <text evidence="6">The sequence shown here is derived from an EMBL/GenBank/DDBJ whole genome shotgun (WGS) entry which is preliminary data.</text>
</comment>
<dbReference type="Gene3D" id="3.40.50.720">
    <property type="entry name" value="NAD(P)-binding Rossmann-like Domain"/>
    <property type="match status" value="2"/>
</dbReference>
<evidence type="ECO:0000256" key="1">
    <source>
        <dbReference type="ARBA" id="ARBA00005854"/>
    </source>
</evidence>
<dbReference type="EC" id="1.1.1.-" evidence="6"/>
<keyword evidence="7" id="KW-1185">Reference proteome</keyword>
<comment type="similarity">
    <text evidence="1 3">Belongs to the D-isomer specific 2-hydroxyacid dehydrogenase family.</text>
</comment>
<evidence type="ECO:0000256" key="3">
    <source>
        <dbReference type="RuleBase" id="RU003719"/>
    </source>
</evidence>
<organism evidence="6 7">
    <name type="scientific">Oceanobacillus locisalsi</name>
    <dbReference type="NCBI Taxonomy" id="546107"/>
    <lineage>
        <taxon>Bacteria</taxon>
        <taxon>Bacillati</taxon>
        <taxon>Bacillota</taxon>
        <taxon>Bacilli</taxon>
        <taxon>Bacillales</taxon>
        <taxon>Bacillaceae</taxon>
        <taxon>Oceanobacillus</taxon>
    </lineage>
</organism>
<dbReference type="CDD" id="cd05301">
    <property type="entry name" value="GDH"/>
    <property type="match status" value="1"/>
</dbReference>
<feature type="domain" description="D-isomer specific 2-hydroxyacid dehydrogenase NAD-binding" evidence="5">
    <location>
        <begin position="109"/>
        <end position="287"/>
    </location>
</feature>
<accession>A0ABW3NH98</accession>
<dbReference type="InterPro" id="IPR006140">
    <property type="entry name" value="D-isomer_DH_NAD-bd"/>
</dbReference>
<dbReference type="SUPFAM" id="SSF51735">
    <property type="entry name" value="NAD(P)-binding Rossmann-fold domains"/>
    <property type="match status" value="1"/>
</dbReference>
<feature type="domain" description="D-isomer specific 2-hydroxyacid dehydrogenase catalytic" evidence="4">
    <location>
        <begin position="5"/>
        <end position="319"/>
    </location>
</feature>
<dbReference type="EMBL" id="JBHTKK010000017">
    <property type="protein sequence ID" value="MFD1067029.1"/>
    <property type="molecule type" value="Genomic_DNA"/>
</dbReference>
<dbReference type="InterPro" id="IPR036291">
    <property type="entry name" value="NAD(P)-bd_dom_sf"/>
</dbReference>
<dbReference type="InterPro" id="IPR006139">
    <property type="entry name" value="D-isomer_2_OHA_DH_cat_dom"/>
</dbReference>
<dbReference type="PANTHER" id="PTHR10996:SF283">
    <property type="entry name" value="GLYOXYLATE_HYDROXYPYRUVATE REDUCTASE B"/>
    <property type="match status" value="1"/>
</dbReference>
<dbReference type="InterPro" id="IPR029753">
    <property type="entry name" value="D-isomer_DH_CS"/>
</dbReference>
<dbReference type="Proteomes" id="UP001597041">
    <property type="component" value="Unassembled WGS sequence"/>
</dbReference>
<evidence type="ECO:0000313" key="7">
    <source>
        <dbReference type="Proteomes" id="UP001597041"/>
    </source>
</evidence>
<dbReference type="Pfam" id="PF02826">
    <property type="entry name" value="2-Hacid_dh_C"/>
    <property type="match status" value="1"/>
</dbReference>
<evidence type="ECO:0000256" key="2">
    <source>
        <dbReference type="ARBA" id="ARBA00023002"/>
    </source>
</evidence>
<keyword evidence="2 3" id="KW-0560">Oxidoreductase</keyword>
<dbReference type="PANTHER" id="PTHR10996">
    <property type="entry name" value="2-HYDROXYACID DEHYDROGENASE-RELATED"/>
    <property type="match status" value="1"/>
</dbReference>
<name>A0ABW3NH98_9BACI</name>
<protein>
    <submittedName>
        <fullName evidence="6">2-hydroxyacid dehydrogenase</fullName>
        <ecNumber evidence="6">1.1.1.-</ecNumber>
    </submittedName>
</protein>
<dbReference type="InterPro" id="IPR050223">
    <property type="entry name" value="D-isomer_2-hydroxyacid_DH"/>
</dbReference>
<dbReference type="PROSITE" id="PS00671">
    <property type="entry name" value="D_2_HYDROXYACID_DH_3"/>
    <property type="match status" value="1"/>
</dbReference>
<sequence length="326" mass="37533">MKPKVFITKPISKKVEKYIGEHCDYKIWREEKPIPEELFTKEISDIDGLMTPKAYITEQFLTKAPKLKVVSHISAGYDTFDIDAMQRRKVIGTHTPYVLDETVADLTFGIMIMTARKLSEFDRYVKNKKWKKNDNQDFFGKDVHHSTLGIFGMGRIGEKIVRRAVKGFNMEVIYNNRHRRLDLENEYGVEYREKDILLENADFILSMLPLTEQTFHFFDKEEFKMMKTDALFFNCSRGQVVNEKALTEALINKEIAGAGLDVFEEEPIDLKNPLLEMKNVVTTPHMASATKEARECMAMRAAENLVAGVTGHVPRDVVKELKGLII</sequence>
<evidence type="ECO:0000259" key="5">
    <source>
        <dbReference type="Pfam" id="PF02826"/>
    </source>
</evidence>
<dbReference type="Pfam" id="PF00389">
    <property type="entry name" value="2-Hacid_dh"/>
    <property type="match status" value="1"/>
</dbReference>
<dbReference type="GO" id="GO:0016491">
    <property type="term" value="F:oxidoreductase activity"/>
    <property type="evidence" value="ECO:0007669"/>
    <property type="project" value="UniProtKB-KW"/>
</dbReference>
<dbReference type="SUPFAM" id="SSF52283">
    <property type="entry name" value="Formate/glycerate dehydrogenase catalytic domain-like"/>
    <property type="match status" value="1"/>
</dbReference>
<evidence type="ECO:0000259" key="4">
    <source>
        <dbReference type="Pfam" id="PF00389"/>
    </source>
</evidence>
<gene>
    <name evidence="6" type="ORF">ACFQ19_13445</name>
</gene>
<evidence type="ECO:0000313" key="6">
    <source>
        <dbReference type="EMBL" id="MFD1067029.1"/>
    </source>
</evidence>